<feature type="non-terminal residue" evidence="5">
    <location>
        <position position="609"/>
    </location>
</feature>
<dbReference type="InterPro" id="IPR043970">
    <property type="entry name" value="FUZ/MON1/HPS1_longin_3"/>
</dbReference>
<dbReference type="Pfam" id="PF19037">
    <property type="entry name" value="Fuz_longin_2"/>
    <property type="match status" value="1"/>
</dbReference>
<comment type="caution">
    <text evidence="5">The sequence shown here is derived from an EMBL/GenBank/DDBJ whole genome shotgun (WGS) entry which is preliminary data.</text>
</comment>
<dbReference type="GO" id="GO:0016192">
    <property type="term" value="P:vesicle-mediated transport"/>
    <property type="evidence" value="ECO:0007669"/>
    <property type="project" value="InterPro"/>
</dbReference>
<dbReference type="PANTHER" id="PTHR12761:SF1">
    <property type="entry name" value="BLOC-3 COMPLEX MEMBER HPS1"/>
    <property type="match status" value="1"/>
</dbReference>
<name>A0AAV2SEJ2_MEGNR</name>
<dbReference type="GO" id="GO:0031085">
    <property type="term" value="C:BLOC-3 complex"/>
    <property type="evidence" value="ECO:0007669"/>
    <property type="project" value="TreeGrafter"/>
</dbReference>
<reference evidence="5 6" key="1">
    <citation type="submission" date="2024-05" db="EMBL/GenBank/DDBJ databases">
        <authorList>
            <person name="Wallberg A."/>
        </authorList>
    </citation>
    <scope>NUCLEOTIDE SEQUENCE [LARGE SCALE GENOMIC DNA]</scope>
</reference>
<evidence type="ECO:0000259" key="2">
    <source>
        <dbReference type="Pfam" id="PF19036"/>
    </source>
</evidence>
<dbReference type="Pfam" id="PF19036">
    <property type="entry name" value="Fuz_longin_1"/>
    <property type="match status" value="1"/>
</dbReference>
<evidence type="ECO:0008006" key="7">
    <source>
        <dbReference type="Google" id="ProtNLM"/>
    </source>
</evidence>
<accession>A0AAV2SEJ2</accession>
<evidence type="ECO:0000313" key="6">
    <source>
        <dbReference type="Proteomes" id="UP001497623"/>
    </source>
</evidence>
<dbReference type="PANTHER" id="PTHR12761">
    <property type="entry name" value="HERMANSKY-PUDLAK SYNDROME PROTEIN 1"/>
    <property type="match status" value="1"/>
</dbReference>
<evidence type="ECO:0000313" key="5">
    <source>
        <dbReference type="EMBL" id="CAL4180645.1"/>
    </source>
</evidence>
<evidence type="ECO:0000256" key="1">
    <source>
        <dbReference type="SAM" id="MobiDB-lite"/>
    </source>
</evidence>
<gene>
    <name evidence="5" type="ORF">MNOR_LOCUS35340</name>
</gene>
<keyword evidence="6" id="KW-1185">Reference proteome</keyword>
<dbReference type="InterPro" id="IPR043972">
    <property type="entry name" value="FUZ/MON1/HPS1_longin_1"/>
</dbReference>
<feature type="domain" description="FUZ/MON1/HPS1 third Longin" evidence="4">
    <location>
        <begin position="495"/>
        <end position="569"/>
    </location>
</feature>
<protein>
    <recommendedName>
        <fullName evidence="7">Hermansky-Pudlak syndrome 1</fullName>
    </recommendedName>
</protein>
<evidence type="ECO:0000259" key="3">
    <source>
        <dbReference type="Pfam" id="PF19037"/>
    </source>
</evidence>
<organism evidence="5 6">
    <name type="scientific">Meganyctiphanes norvegica</name>
    <name type="common">Northern krill</name>
    <name type="synonym">Thysanopoda norvegica</name>
    <dbReference type="NCBI Taxonomy" id="48144"/>
    <lineage>
        <taxon>Eukaryota</taxon>
        <taxon>Metazoa</taxon>
        <taxon>Ecdysozoa</taxon>
        <taxon>Arthropoda</taxon>
        <taxon>Crustacea</taxon>
        <taxon>Multicrustacea</taxon>
        <taxon>Malacostraca</taxon>
        <taxon>Eumalacostraca</taxon>
        <taxon>Eucarida</taxon>
        <taxon>Euphausiacea</taxon>
        <taxon>Euphausiidae</taxon>
        <taxon>Meganyctiphanes</taxon>
    </lineage>
</organism>
<proteinExistence type="predicted"/>
<dbReference type="InterPro" id="IPR043971">
    <property type="entry name" value="FUZ/MON1/HPS1_longin_2"/>
</dbReference>
<dbReference type="EMBL" id="CAXKWB010058363">
    <property type="protein sequence ID" value="CAL4180645.1"/>
    <property type="molecule type" value="Genomic_DNA"/>
</dbReference>
<feature type="domain" description="FUZ/MON1/HPS1 second Longin" evidence="3">
    <location>
        <begin position="194"/>
        <end position="322"/>
    </location>
</feature>
<dbReference type="InterPro" id="IPR026053">
    <property type="entry name" value="HPS1"/>
</dbReference>
<feature type="compositionally biased region" description="Low complexity" evidence="1">
    <location>
        <begin position="265"/>
        <end position="274"/>
    </location>
</feature>
<dbReference type="Proteomes" id="UP001497623">
    <property type="component" value="Unassembled WGS sequence"/>
</dbReference>
<evidence type="ECO:0000259" key="4">
    <source>
        <dbReference type="Pfam" id="PF19038"/>
    </source>
</evidence>
<dbReference type="Pfam" id="PF19038">
    <property type="entry name" value="Fuz_longin_3"/>
    <property type="match status" value="1"/>
</dbReference>
<sequence>MLAVLIFDQLNDIVYLRADQKFVRHVHKLAVTQGLAAEDETHSQVDDLDQNIVVQLFSPLVTSQRIMATQFNNPYTSLTCEDGTTIVFQDYAGHLFVVIGEASEEHLQRVANIAIRIVKLTVGPCPAILKKSAEKCHLLDTLLEAWQKLYAREQSYLVEAVERLVVNSDLSSAAVKVLSSVLDKLRSSRELTPAHAIFFVRNKLLALYSCRSAQELSASDLLFLNLLVEAQNIKEIKTPEDPESDGIEEVLCDSGDEEAGEADLSTDSGDASSPPGSPRELGGDLGNIKSTVLLLQTELCGMTPHLVHYQTLSEGVSLVIVSEVQRTLLSAHLTTLLSAIEEMSQGNVNARGKAVLETCDSTVRKARDLAKRLPRGNVTERLNKVMLQVSNRWESVKQAGLESWLKSPGEDGDLPPSRVDASLTSLTEIIRMAWRISCLGVSTSTAASLVEAAVNMASERMADYSQFLEVKALRNMTLSSRSALSINKYLEEFPGLVHFLYIDRANHLLTAPTLQHTSDGATPKATESLTASRVWWMVEFARSHLSQGHLSLMWKDTSFNYAYFLWFEDLSGNPLKPSPLEDEATQLLPIPGLLSQDFYNHLAQHLFPG</sequence>
<dbReference type="GO" id="GO:0005085">
    <property type="term" value="F:guanyl-nucleotide exchange factor activity"/>
    <property type="evidence" value="ECO:0007669"/>
    <property type="project" value="TreeGrafter"/>
</dbReference>
<feature type="domain" description="FUZ/MON1/HPS1 first Longin" evidence="2">
    <location>
        <begin position="4"/>
        <end position="142"/>
    </location>
</feature>
<feature type="region of interest" description="Disordered" evidence="1">
    <location>
        <begin position="258"/>
        <end position="284"/>
    </location>
</feature>
<dbReference type="AlphaFoldDB" id="A0AAV2SEJ2"/>